<dbReference type="PANTHER" id="PTHR33608">
    <property type="entry name" value="BLL2464 PROTEIN"/>
    <property type="match status" value="1"/>
</dbReference>
<dbReference type="KEGG" id="orz:FNH13_14295"/>
<gene>
    <name evidence="3" type="ORF">FNH13_14295</name>
</gene>
<feature type="domain" description="DUF58" evidence="2">
    <location>
        <begin position="213"/>
        <end position="374"/>
    </location>
</feature>
<accession>A0A516GCV2</accession>
<evidence type="ECO:0000259" key="2">
    <source>
        <dbReference type="Pfam" id="PF01882"/>
    </source>
</evidence>
<evidence type="ECO:0000256" key="1">
    <source>
        <dbReference type="SAM" id="Phobius"/>
    </source>
</evidence>
<feature type="transmembrane region" description="Helical" evidence="1">
    <location>
        <begin position="44"/>
        <end position="60"/>
    </location>
</feature>
<organism evidence="3 4">
    <name type="scientific">Ornithinimicrobium ciconiae</name>
    <dbReference type="NCBI Taxonomy" id="2594265"/>
    <lineage>
        <taxon>Bacteria</taxon>
        <taxon>Bacillati</taxon>
        <taxon>Actinomycetota</taxon>
        <taxon>Actinomycetes</taxon>
        <taxon>Micrococcales</taxon>
        <taxon>Ornithinimicrobiaceae</taxon>
        <taxon>Ornithinimicrobium</taxon>
    </lineage>
</organism>
<evidence type="ECO:0000313" key="4">
    <source>
        <dbReference type="Proteomes" id="UP000315395"/>
    </source>
</evidence>
<dbReference type="InterPro" id="IPR002881">
    <property type="entry name" value="DUF58"/>
</dbReference>
<feature type="transmembrane region" description="Helical" evidence="1">
    <location>
        <begin position="21"/>
        <end position="38"/>
    </location>
</feature>
<sequence length="443" mass="48355">MTLEQPAHASHPDNRWAITHAHARAVLVFALTALAAILTQRPDLLVMGAPLGLIALWSVLTRPATVPQGRLVVPSRHLNEGQWGRAVVGVTRVEHAELISTALSTGPHVTKDPAAGTRTHHVTTADHDRPELHVVTRVRPMRWGLRRIGPALVGATSPWGAFRWGPVPLEHQNLKALPDPAVFDSSAPAPHPQGLVGQHRSRYPGDGSEFNTIRQFQWGDRLKRIHWARSLRTGELHVTSSYADQDTHVAIIVDAHYDLGTSDAEQGLASSLDHTVRAAAALGEHFLHQGDRVSLQVLSARTPLSLPPGTGRRQSHRLLEVLSLVQAQPQDEVDPRRIRRGLGPGTLVVMISALVAPAPLAQAALLNRSGLQVVIIDALLDDVRPPGDQDDIAELGWRIRLLEREAELRRVRGEGVPVVTWRGPGSLDQVLRSLSRHRSGAPR</sequence>
<evidence type="ECO:0000313" key="3">
    <source>
        <dbReference type="EMBL" id="QDO89356.1"/>
    </source>
</evidence>
<dbReference type="AlphaFoldDB" id="A0A516GCV2"/>
<keyword evidence="4" id="KW-1185">Reference proteome</keyword>
<keyword evidence="1" id="KW-0812">Transmembrane</keyword>
<dbReference type="Pfam" id="PF01882">
    <property type="entry name" value="DUF58"/>
    <property type="match status" value="1"/>
</dbReference>
<dbReference type="OrthoDB" id="9776116at2"/>
<keyword evidence="1" id="KW-0472">Membrane</keyword>
<dbReference type="PANTHER" id="PTHR33608:SF14">
    <property type="entry name" value="POSSIBLE CONSERVED SECRETED PROTEIN"/>
    <property type="match status" value="1"/>
</dbReference>
<reference evidence="3 4" key="1">
    <citation type="submission" date="2019-07" db="EMBL/GenBank/DDBJ databases">
        <title>complete genome sequencing of Ornithinimicrobium sp. H23M54.</title>
        <authorList>
            <person name="Bae J.-W."/>
            <person name="Lee S.-Y."/>
        </authorList>
    </citation>
    <scope>NUCLEOTIDE SEQUENCE [LARGE SCALE GENOMIC DNA]</scope>
    <source>
        <strain evidence="3 4">H23M54</strain>
    </source>
</reference>
<dbReference type="Proteomes" id="UP000315395">
    <property type="component" value="Chromosome"/>
</dbReference>
<proteinExistence type="predicted"/>
<name>A0A516GCV2_9MICO</name>
<keyword evidence="1" id="KW-1133">Transmembrane helix</keyword>
<dbReference type="EMBL" id="CP041616">
    <property type="protein sequence ID" value="QDO89356.1"/>
    <property type="molecule type" value="Genomic_DNA"/>
</dbReference>
<dbReference type="RefSeq" id="WP_143784043.1">
    <property type="nucleotide sequence ID" value="NZ_CP041616.1"/>
</dbReference>
<protein>
    <submittedName>
        <fullName evidence="3">DUF58 domain-containing protein</fullName>
    </submittedName>
</protein>